<dbReference type="STRING" id="984487.A0A1E4SHZ1"/>
<sequence>MEKSGALDQALMEDIARHCPQQFLAFHKCMSNGGTGCDKEQFELAGCIKQQVPSFQKIQGECAAKLKEYESCLKGTEDCSSQLLELRKCATGTIEG</sequence>
<dbReference type="RefSeq" id="XP_020064256.1">
    <property type="nucleotide sequence ID" value="XM_020210046.1"/>
</dbReference>
<dbReference type="EMBL" id="KV453912">
    <property type="protein sequence ID" value="ODV79134.1"/>
    <property type="molecule type" value="Genomic_DNA"/>
</dbReference>
<dbReference type="Pfam" id="PF16860">
    <property type="entry name" value="CX9C"/>
    <property type="match status" value="1"/>
</dbReference>
<dbReference type="InterPro" id="IPR031731">
    <property type="entry name" value="CX9C"/>
</dbReference>
<proteinExistence type="predicted"/>
<accession>A0A1E4SHZ1</accession>
<dbReference type="GeneID" id="30984182"/>
<organism evidence="2 3">
    <name type="scientific">Suhomyces tanzawaensis NRRL Y-17324</name>
    <dbReference type="NCBI Taxonomy" id="984487"/>
    <lineage>
        <taxon>Eukaryota</taxon>
        <taxon>Fungi</taxon>
        <taxon>Dikarya</taxon>
        <taxon>Ascomycota</taxon>
        <taxon>Saccharomycotina</taxon>
        <taxon>Pichiomycetes</taxon>
        <taxon>Debaryomycetaceae</taxon>
        <taxon>Suhomyces</taxon>
    </lineage>
</organism>
<reference evidence="3" key="1">
    <citation type="submission" date="2016-05" db="EMBL/GenBank/DDBJ databases">
        <title>Comparative genomics of biotechnologically important yeasts.</title>
        <authorList>
            <consortium name="DOE Joint Genome Institute"/>
            <person name="Riley R."/>
            <person name="Haridas S."/>
            <person name="Wolfe K.H."/>
            <person name="Lopes M.R."/>
            <person name="Hittinger C.T."/>
            <person name="Goker M."/>
            <person name="Salamov A."/>
            <person name="Wisecaver J."/>
            <person name="Long T.M."/>
            <person name="Aerts A.L."/>
            <person name="Barry K."/>
            <person name="Choi C."/>
            <person name="Clum A."/>
            <person name="Coughlan A.Y."/>
            <person name="Deshpande S."/>
            <person name="Douglass A.P."/>
            <person name="Hanson S.J."/>
            <person name="Klenk H.-P."/>
            <person name="Labutti K."/>
            <person name="Lapidus A."/>
            <person name="Lindquist E."/>
            <person name="Lipzen A."/>
            <person name="Meier-Kolthoff J.P."/>
            <person name="Ohm R.A."/>
            <person name="Otillar R.P."/>
            <person name="Pangilinan J."/>
            <person name="Peng Y."/>
            <person name="Rokas A."/>
            <person name="Rosa C.A."/>
            <person name="Scheuner C."/>
            <person name="Sibirny A.A."/>
            <person name="Slot J.C."/>
            <person name="Stielow J.B."/>
            <person name="Sun H."/>
            <person name="Kurtzman C.P."/>
            <person name="Blackwell M."/>
            <person name="Grigoriev I.V."/>
            <person name="Jeffries T.W."/>
        </authorList>
    </citation>
    <scope>NUCLEOTIDE SEQUENCE [LARGE SCALE GENOMIC DNA]</scope>
    <source>
        <strain evidence="3">NRRL Y-17324</strain>
    </source>
</reference>
<dbReference type="Proteomes" id="UP000094285">
    <property type="component" value="Unassembled WGS sequence"/>
</dbReference>
<dbReference type="AlphaFoldDB" id="A0A1E4SHZ1"/>
<protein>
    <recommendedName>
        <fullName evidence="1">IMS import disulfide relay-system CHCH-CHCH-like Cx9C domain-containing protein</fullName>
    </recommendedName>
</protein>
<dbReference type="PANTHER" id="PTHR47106">
    <property type="entry name" value="COILED-COIL-HELIX-COILED-COIL-HELIX DOMAIN-CONTAINING PROTEIN 5"/>
    <property type="match status" value="1"/>
</dbReference>
<gene>
    <name evidence="2" type="ORF">CANTADRAFT_52186</name>
</gene>
<keyword evidence="3" id="KW-1185">Reference proteome</keyword>
<dbReference type="PANTHER" id="PTHR47106:SF1">
    <property type="entry name" value="COILED-COIL-HELIX-COILED-COIL-HELIX DOMAIN-CONTAINING PROTEIN 5"/>
    <property type="match status" value="1"/>
</dbReference>
<dbReference type="Gene3D" id="1.10.287.2900">
    <property type="match status" value="1"/>
</dbReference>
<evidence type="ECO:0000313" key="2">
    <source>
        <dbReference type="EMBL" id="ODV79134.1"/>
    </source>
</evidence>
<name>A0A1E4SHZ1_9ASCO</name>
<feature type="domain" description="IMS import disulfide relay-system CHCH-CHCH-like Cx9C" evidence="1">
    <location>
        <begin position="12"/>
        <end position="52"/>
    </location>
</feature>
<dbReference type="GO" id="GO:0005758">
    <property type="term" value="C:mitochondrial intermembrane space"/>
    <property type="evidence" value="ECO:0007669"/>
    <property type="project" value="TreeGrafter"/>
</dbReference>
<dbReference type="OrthoDB" id="276296at2759"/>
<evidence type="ECO:0000259" key="1">
    <source>
        <dbReference type="Pfam" id="PF16860"/>
    </source>
</evidence>
<dbReference type="InterPro" id="IPR052848">
    <property type="entry name" value="CHCH_domain-containing_protein"/>
</dbReference>
<evidence type="ECO:0000313" key="3">
    <source>
        <dbReference type="Proteomes" id="UP000094285"/>
    </source>
</evidence>
<dbReference type="GO" id="GO:0045333">
    <property type="term" value="P:cellular respiration"/>
    <property type="evidence" value="ECO:0007669"/>
    <property type="project" value="TreeGrafter"/>
</dbReference>